<evidence type="ECO:0000256" key="5">
    <source>
        <dbReference type="ARBA" id="ARBA00022553"/>
    </source>
</evidence>
<proteinExistence type="inferred from homology"/>
<keyword evidence="5" id="KW-0597">Phosphoprotein</keyword>
<evidence type="ECO:0000259" key="9">
    <source>
        <dbReference type="Pfam" id="PF07928"/>
    </source>
</evidence>
<protein>
    <recommendedName>
        <fullName evidence="3">Vacuolar protein sorting-associated protein 54</fullName>
    </recommendedName>
</protein>
<dbReference type="GO" id="GO:0005829">
    <property type="term" value="C:cytosol"/>
    <property type="evidence" value="ECO:0007669"/>
    <property type="project" value="GOC"/>
</dbReference>
<dbReference type="GO" id="GO:0015031">
    <property type="term" value="P:protein transport"/>
    <property type="evidence" value="ECO:0007669"/>
    <property type="project" value="UniProtKB-KW"/>
</dbReference>
<accession>A0A7R9HRX2</accession>
<evidence type="ECO:0000259" key="10">
    <source>
        <dbReference type="Pfam" id="PF10475"/>
    </source>
</evidence>
<dbReference type="GO" id="GO:0006896">
    <property type="term" value="P:Golgi to vacuole transport"/>
    <property type="evidence" value="ECO:0007669"/>
    <property type="project" value="TreeGrafter"/>
</dbReference>
<keyword evidence="6" id="KW-0653">Protein transport</keyword>
<dbReference type="Pfam" id="PF07928">
    <property type="entry name" value="Vps54"/>
    <property type="match status" value="1"/>
</dbReference>
<dbReference type="FunFam" id="1.20.1280.130:FF:000001">
    <property type="entry name" value="Vacuolar protein sorting-associated protein 54"/>
    <property type="match status" value="1"/>
</dbReference>
<dbReference type="AlphaFoldDB" id="A0A7R9HRX2"/>
<dbReference type="Pfam" id="PF10475">
    <property type="entry name" value="Vps54_N"/>
    <property type="match status" value="1"/>
</dbReference>
<dbReference type="GO" id="GO:0000938">
    <property type="term" value="C:GARP complex"/>
    <property type="evidence" value="ECO:0007669"/>
    <property type="project" value="InterPro"/>
</dbReference>
<dbReference type="InterPro" id="IPR039745">
    <property type="entry name" value="Vps54"/>
</dbReference>
<evidence type="ECO:0000256" key="8">
    <source>
        <dbReference type="ARBA" id="ARBA00023054"/>
    </source>
</evidence>
<name>A0A7R9HRX2_9NEOP</name>
<evidence type="ECO:0000256" key="3">
    <source>
        <dbReference type="ARBA" id="ARBA00017665"/>
    </source>
</evidence>
<evidence type="ECO:0000256" key="6">
    <source>
        <dbReference type="ARBA" id="ARBA00022927"/>
    </source>
</evidence>
<dbReference type="GO" id="GO:0042147">
    <property type="term" value="P:retrograde transport, endosome to Golgi"/>
    <property type="evidence" value="ECO:0007669"/>
    <property type="project" value="InterPro"/>
</dbReference>
<evidence type="ECO:0000256" key="7">
    <source>
        <dbReference type="ARBA" id="ARBA00023034"/>
    </source>
</evidence>
<evidence type="ECO:0000256" key="4">
    <source>
        <dbReference type="ARBA" id="ARBA00022448"/>
    </source>
</evidence>
<keyword evidence="8" id="KW-0175">Coiled coil</keyword>
<dbReference type="Gene3D" id="6.10.250.860">
    <property type="match status" value="1"/>
</dbReference>
<dbReference type="EMBL" id="OB794458">
    <property type="protein sequence ID" value="CAD7430342.1"/>
    <property type="molecule type" value="Genomic_DNA"/>
</dbReference>
<feature type="domain" description="Vacuolar protein sorting-associated protein 54 C-terminal" evidence="9">
    <location>
        <begin position="748"/>
        <end position="888"/>
    </location>
</feature>
<comment type="similarity">
    <text evidence="2">Belongs to the VPS54 family.</text>
</comment>
<dbReference type="InterPro" id="IPR019515">
    <property type="entry name" value="VPS54_N"/>
</dbReference>
<dbReference type="PANTHER" id="PTHR12965:SF0">
    <property type="entry name" value="VACUOLAR PROTEIN SORTING-ASSOCIATED PROTEIN 54"/>
    <property type="match status" value="1"/>
</dbReference>
<dbReference type="GO" id="GO:0019905">
    <property type="term" value="F:syntaxin binding"/>
    <property type="evidence" value="ECO:0007669"/>
    <property type="project" value="TreeGrafter"/>
</dbReference>
<dbReference type="PANTHER" id="PTHR12965">
    <property type="entry name" value="VACUOLAR PROTEIN SORTING 54"/>
    <property type="match status" value="1"/>
</dbReference>
<evidence type="ECO:0000313" key="11">
    <source>
        <dbReference type="EMBL" id="CAD7430342.1"/>
    </source>
</evidence>
<keyword evidence="7" id="KW-0333">Golgi apparatus</keyword>
<dbReference type="InterPro" id="IPR012501">
    <property type="entry name" value="Vps54_C"/>
</dbReference>
<feature type="domain" description="Vacuolar protein sorting-associated protein 54 N-terminal" evidence="10">
    <location>
        <begin position="264"/>
        <end position="461"/>
    </location>
</feature>
<comment type="subcellular location">
    <subcellularLocation>
        <location evidence="1">Golgi apparatus</location>
        <location evidence="1">trans-Golgi network</location>
    </subcellularLocation>
</comment>
<dbReference type="Gene3D" id="1.20.1280.130">
    <property type="match status" value="1"/>
</dbReference>
<evidence type="ECO:0000256" key="2">
    <source>
        <dbReference type="ARBA" id="ARBA00009150"/>
    </source>
</evidence>
<organism evidence="11">
    <name type="scientific">Timema monikensis</name>
    <dbReference type="NCBI Taxonomy" id="170555"/>
    <lineage>
        <taxon>Eukaryota</taxon>
        <taxon>Metazoa</taxon>
        <taxon>Ecdysozoa</taxon>
        <taxon>Arthropoda</taxon>
        <taxon>Hexapoda</taxon>
        <taxon>Insecta</taxon>
        <taxon>Pterygota</taxon>
        <taxon>Neoptera</taxon>
        <taxon>Polyneoptera</taxon>
        <taxon>Phasmatodea</taxon>
        <taxon>Timematodea</taxon>
        <taxon>Timematoidea</taxon>
        <taxon>Timematidae</taxon>
        <taxon>Timema</taxon>
    </lineage>
</organism>
<evidence type="ECO:0000256" key="1">
    <source>
        <dbReference type="ARBA" id="ARBA00004601"/>
    </source>
</evidence>
<keyword evidence="4" id="KW-0813">Transport</keyword>
<reference evidence="11" key="1">
    <citation type="submission" date="2020-11" db="EMBL/GenBank/DDBJ databases">
        <authorList>
            <person name="Tran Van P."/>
        </authorList>
    </citation>
    <scope>NUCLEOTIDE SEQUENCE</scope>
</reference>
<gene>
    <name evidence="11" type="ORF">TMSB3V08_LOCUS7101</name>
</gene>
<sequence length="1035" mass="116786">MIMAKVIRGSDIKHAWGSCIYCTNLEFKVQQDFARHLRERHCTREGGSYVCRYGYNGVCSSLPVEGVSDEDYEDHVYKHHIFQNHANSGALPRKGHLRKLSGHQVSNQPNVVMDGQQWTIYSAAQNLPARDFFTRTWGDGFVEKTDIPKPGHLPDITLVHFEAYFKKIARRYRKHARMNASSPKSTSHNELLQHFPNLKAVRSLDKNQQFDVSNIPKIFLQPNLDLSKEENFNAVYPFSKETMSPIAGRDIVKSTQNSGKLLQEKLSHYLDMVEVQIAQQVAQKSDAFFHAMTSHDALMEQLTQTITVVKALREKVRHIDNTLVKKSLDVLRLERRQCNYNAVYEKIKIMATVHQTQPTIQLLLSAPDYVAALDLISTTQEIIMEELTGIQSFRHLGSQLLEMERLIDKMLSTEFERYATADLNRPLTQDQHVLEGDKLVSIIFGMLREKHFQFIDMYKEEAFTTIKAIVKQMVIEVVAASESGDTEMALTGLGDQLQGVDLEDWLRLMEDTTETLLRLIHRVKAVHDVMQQASDVSAGKILDKSTNSEDEGSPDICLSVSSNPGDKFLTSDEHRRVTVRLREMLTAVCDYAHERLGQLVSAQAQVNDVKISSQIRPGERQGGQPQGAPQPVYWLLDKATALQVCDLARVIDNFSDSCEKVCGRPSTALKSAFKVQASKFVQRFHNDRKNKLSLILDSERWKQTDVPGEFQDMADRITSSGKFCTPKRIQDSDNGDRKPAEVLLVGSEKYAVVGTVLLLLKIVTEYCQCAEDLSAMAPTLCRQLAELLVLFNSRCCQLVIGAGALHLAGLKTITSTNLALASRALQLVLWLIPHVKKHFQDILVIQQGSNPQAHSLRNMGGLSHLEAVEKDVNSHVLEIEGKVLSIIGSLISGQLGHWEAKPPVPSQAFRNISRHLTKLHEAVSNILPESQAHDLYRTVHQSFKKKLRDQLIKMNVVNNWGPQHGVVTSELTFYLETLKTLRALPSKELEEETMESIWLPRQGGKLFPLPYQSFPYTTSDLELLNLDVQLSSYAL</sequence>